<evidence type="ECO:0000256" key="1">
    <source>
        <dbReference type="SAM" id="SignalP"/>
    </source>
</evidence>
<dbReference type="Gene3D" id="3.40.710.10">
    <property type="entry name" value="DD-peptidase/beta-lactamase superfamily"/>
    <property type="match status" value="1"/>
</dbReference>
<dbReference type="InterPro" id="IPR001466">
    <property type="entry name" value="Beta-lactam-related"/>
</dbReference>
<dbReference type="RefSeq" id="WP_138081172.1">
    <property type="nucleotide sequence ID" value="NZ_VAJM01000015.1"/>
</dbReference>
<dbReference type="PANTHER" id="PTHR46825">
    <property type="entry name" value="D-ALANYL-D-ALANINE-CARBOXYPEPTIDASE/ENDOPEPTIDASE AMPH"/>
    <property type="match status" value="1"/>
</dbReference>
<keyword evidence="1" id="KW-0732">Signal</keyword>
<evidence type="ECO:0000313" key="4">
    <source>
        <dbReference type="Proteomes" id="UP000305517"/>
    </source>
</evidence>
<reference evidence="3 4" key="1">
    <citation type="submission" date="2019-05" db="EMBL/GenBank/DDBJ databases">
        <title>Hymenobacter edaphi sp. nov., isolated from abandoned arsenic-contaminated farmland soil.</title>
        <authorList>
            <person name="Nie L."/>
        </authorList>
    </citation>
    <scope>NUCLEOTIDE SEQUENCE [LARGE SCALE GENOMIC DNA]</scope>
    <source>
        <strain evidence="3 4">1-3-3-8</strain>
    </source>
</reference>
<dbReference type="InterPro" id="IPR012338">
    <property type="entry name" value="Beta-lactam/transpept-like"/>
</dbReference>
<dbReference type="EMBL" id="VAJM01000015">
    <property type="protein sequence ID" value="TLM88909.1"/>
    <property type="molecule type" value="Genomic_DNA"/>
</dbReference>
<gene>
    <name evidence="3" type="ORF">FDY95_22260</name>
</gene>
<name>A0A5R8WJF8_9BACT</name>
<proteinExistence type="predicted"/>
<feature type="signal peptide" evidence="1">
    <location>
        <begin position="1"/>
        <end position="22"/>
    </location>
</feature>
<dbReference type="Proteomes" id="UP000305517">
    <property type="component" value="Unassembled WGS sequence"/>
</dbReference>
<feature type="domain" description="Beta-lactamase-related" evidence="2">
    <location>
        <begin position="31"/>
        <end position="338"/>
    </location>
</feature>
<feature type="chain" id="PRO_5024403757" evidence="1">
    <location>
        <begin position="23"/>
        <end position="363"/>
    </location>
</feature>
<dbReference type="Pfam" id="PF00144">
    <property type="entry name" value="Beta-lactamase"/>
    <property type="match status" value="1"/>
</dbReference>
<organism evidence="3 4">
    <name type="scientific">Hymenobacter jeollabukensis</name>
    <dbReference type="NCBI Taxonomy" id="2025313"/>
    <lineage>
        <taxon>Bacteria</taxon>
        <taxon>Pseudomonadati</taxon>
        <taxon>Bacteroidota</taxon>
        <taxon>Cytophagia</taxon>
        <taxon>Cytophagales</taxon>
        <taxon>Hymenobacteraceae</taxon>
        <taxon>Hymenobacter</taxon>
    </lineage>
</organism>
<comment type="caution">
    <text evidence="3">The sequence shown here is derived from an EMBL/GenBank/DDBJ whole genome shotgun (WGS) entry which is preliminary data.</text>
</comment>
<evidence type="ECO:0000259" key="2">
    <source>
        <dbReference type="Pfam" id="PF00144"/>
    </source>
</evidence>
<dbReference type="InterPro" id="IPR050491">
    <property type="entry name" value="AmpC-like"/>
</dbReference>
<dbReference type="AlphaFoldDB" id="A0A5R8WJF8"/>
<keyword evidence="4" id="KW-1185">Reference proteome</keyword>
<accession>A0A5R8WJF8</accession>
<sequence>MPRIITLLLLAGLALAATPTTAQKRAAPAVTAFLRQAMRENHIPGLAYAVVKDGKVIQQGYEGVANLAWNAPVDAETVFQTASCSKLFCSLLLGRLIDKGLLSPDETIGQLQDSIPYYWRDITIRQLASHQSGIWIAKFGPTKTSREAFNAAKEQRMEYEPGTRAGYVSSDYWILQYLLEQKLHQPYYTLLKQHVLDPLGMRHTFVNQNDDNGIRTHEVLPREAAVYSYFDNRYHVSDMQFGRTGYTAGGLYTSLTDFTRIAQVLDEGTFLKPATQAMLLTGSPMKTGGTGFAGLGFMVEQYQGHPVAGHSGGPALADFLRFTDQKLTLLVLTNQRGFYPYLAKGMATFYVPGLQMPEVPKTF</sequence>
<dbReference type="PANTHER" id="PTHR46825:SF9">
    <property type="entry name" value="BETA-LACTAMASE-RELATED DOMAIN-CONTAINING PROTEIN"/>
    <property type="match status" value="1"/>
</dbReference>
<dbReference type="SUPFAM" id="SSF56601">
    <property type="entry name" value="beta-lactamase/transpeptidase-like"/>
    <property type="match status" value="1"/>
</dbReference>
<evidence type="ECO:0000313" key="3">
    <source>
        <dbReference type="EMBL" id="TLM88909.1"/>
    </source>
</evidence>
<protein>
    <submittedName>
        <fullName evidence="3">Beta-lactamase family protein</fullName>
    </submittedName>
</protein>
<dbReference type="OrthoDB" id="1522765at2"/>